<feature type="compositionally biased region" description="Gly residues" evidence="1">
    <location>
        <begin position="31"/>
        <end position="49"/>
    </location>
</feature>
<evidence type="ECO:0000313" key="2">
    <source>
        <dbReference type="EMBL" id="OEV14684.1"/>
    </source>
</evidence>
<dbReference type="Proteomes" id="UP000175971">
    <property type="component" value="Unassembled WGS sequence"/>
</dbReference>
<comment type="caution">
    <text evidence="2">The sequence shown here is derived from an EMBL/GenBank/DDBJ whole genome shotgun (WGS) entry which is preliminary data.</text>
</comment>
<organism evidence="2 3">
    <name type="scientific">Streptomyces nanshensis</name>
    <dbReference type="NCBI Taxonomy" id="518642"/>
    <lineage>
        <taxon>Bacteria</taxon>
        <taxon>Bacillati</taxon>
        <taxon>Actinomycetota</taxon>
        <taxon>Actinomycetes</taxon>
        <taxon>Kitasatosporales</taxon>
        <taxon>Streptomycetaceae</taxon>
        <taxon>Streptomyces</taxon>
    </lineage>
</organism>
<feature type="compositionally biased region" description="Low complexity" evidence="1">
    <location>
        <begin position="7"/>
        <end position="19"/>
    </location>
</feature>
<keyword evidence="3" id="KW-1185">Reference proteome</keyword>
<proteinExistence type="predicted"/>
<name>A0A1E7LEY7_9ACTN</name>
<gene>
    <name evidence="2" type="ORF">AN221_43400</name>
</gene>
<evidence type="ECO:0000256" key="1">
    <source>
        <dbReference type="SAM" id="MobiDB-lite"/>
    </source>
</evidence>
<reference evidence="2 3" key="1">
    <citation type="journal article" date="2016" name="Front. Microbiol.">
        <title>Comparative Genomics Analysis of Streptomyces Species Reveals Their Adaptation to the Marine Environment and Their Diversity at the Genomic Level.</title>
        <authorList>
            <person name="Tian X."/>
            <person name="Zhang Z."/>
            <person name="Yang T."/>
            <person name="Chen M."/>
            <person name="Li J."/>
            <person name="Chen F."/>
            <person name="Yang J."/>
            <person name="Li W."/>
            <person name="Zhang B."/>
            <person name="Zhang Z."/>
            <person name="Wu J."/>
            <person name="Zhang C."/>
            <person name="Long L."/>
            <person name="Xiao J."/>
        </authorList>
    </citation>
    <scope>NUCLEOTIDE SEQUENCE [LARGE SCALE GENOMIC DNA]</scope>
    <source>
        <strain evidence="2 3">SCSIO M10372</strain>
    </source>
</reference>
<sequence length="61" mass="5904">MVGLLHGRTGTTATTTGDAVRGDAMRLVGVPGAGDGDGARGDGGGGDGDGPYHRAVRLAAR</sequence>
<accession>A0A1E7LEY7</accession>
<evidence type="ECO:0000313" key="3">
    <source>
        <dbReference type="Proteomes" id="UP000175971"/>
    </source>
</evidence>
<dbReference type="EMBL" id="LJGZ01000114">
    <property type="protein sequence ID" value="OEV14684.1"/>
    <property type="molecule type" value="Genomic_DNA"/>
</dbReference>
<dbReference type="AlphaFoldDB" id="A0A1E7LEY7"/>
<feature type="region of interest" description="Disordered" evidence="1">
    <location>
        <begin position="1"/>
        <end position="61"/>
    </location>
</feature>
<protein>
    <submittedName>
        <fullName evidence="2">Uncharacterized protein</fullName>
    </submittedName>
</protein>